<proteinExistence type="predicted"/>
<dbReference type="PANTHER" id="PTHR15718">
    <property type="entry name" value="G PROTEIN-REGULATED INDUCER OF NEURITE OUTGROWTH C-TERMINAL DOMAIN-CONTAINING PROTEIN"/>
    <property type="match status" value="1"/>
</dbReference>
<evidence type="ECO:0000259" key="3">
    <source>
        <dbReference type="Pfam" id="PF15235"/>
    </source>
</evidence>
<accession>A0A3Q3FJ12</accession>
<feature type="compositionally biased region" description="Polar residues" evidence="2">
    <location>
        <begin position="22"/>
        <end position="40"/>
    </location>
</feature>
<sequence length="501" mass="53909">MAEPGRPALELQPLGGDVSSECPVSTQSLFDPPSETTTPSRLAGGPGYTCQEERKETIGNVCKENSATPPTRETKQSSVKVSREPGEKDQNPPEHCVTSGALSHHHNLGKMQTTSHQHKVIVNAITENPQTGGMLQGINAASLPVHRSHSDTLPGVRQGAPTPGDNEICGLACHGGDHFFQEADIHSILSCKQPMELQQCKISTTVSTSGEGSATQPQSRCVCRSFPQTVTVGVVQENCRPQIKCDKALCCGSYVNHAHFEDTFAAYCHPQPIPAPSQLLPRLAGAEQSCDGKRAAEPPSAINHLALPRLISSVSETGLDSKHLLRCCNLNCSWVSNLPPGARPQSPKHFGLEECCSSSAGLFRTSTREMGTMTANKVLRDVGVQTGQIVTPHVFPEICLAEESGAPKSPVKEVMWDAEGMTWEVYGASVDPEELGLAIQKHLELQIKETAKHAAKLSRQDTNTSRQSGNNGCQRKRSRMMGSFRTPACLGISGYIPQNYP</sequence>
<feature type="compositionally biased region" description="Polar residues" evidence="2">
    <location>
        <begin position="63"/>
        <end position="80"/>
    </location>
</feature>
<dbReference type="Ensembl" id="ENSLBET00000020560.1">
    <property type="protein sequence ID" value="ENSLBEP00000019504.1"/>
    <property type="gene ID" value="ENSLBEG00000014981.1"/>
</dbReference>
<dbReference type="AlphaFoldDB" id="A0A3Q3FJ12"/>
<feature type="region of interest" description="Disordered" evidence="2">
    <location>
        <begin position="1"/>
        <end position="105"/>
    </location>
</feature>
<dbReference type="PANTHER" id="PTHR15718:SF5">
    <property type="entry name" value="G PROTEIN-REGULATED INDUCER OF NEURITE OUTGROWTH 2"/>
    <property type="match status" value="1"/>
</dbReference>
<reference evidence="4" key="1">
    <citation type="submission" date="2025-08" db="UniProtKB">
        <authorList>
            <consortium name="Ensembl"/>
        </authorList>
    </citation>
    <scope>IDENTIFICATION</scope>
</reference>
<reference evidence="4" key="2">
    <citation type="submission" date="2025-09" db="UniProtKB">
        <authorList>
            <consortium name="Ensembl"/>
        </authorList>
    </citation>
    <scope>IDENTIFICATION</scope>
</reference>
<protein>
    <submittedName>
        <fullName evidence="4">Si:dkey-191g9.7</fullName>
    </submittedName>
</protein>
<feature type="region of interest" description="Disordered" evidence="2">
    <location>
        <begin position="454"/>
        <end position="478"/>
    </location>
</feature>
<dbReference type="GeneTree" id="ENSGT00570000079168"/>
<evidence type="ECO:0000313" key="4">
    <source>
        <dbReference type="Ensembl" id="ENSLBEP00000019504.1"/>
    </source>
</evidence>
<name>A0A3Q3FJ12_9LABR</name>
<evidence type="ECO:0000256" key="1">
    <source>
        <dbReference type="ARBA" id="ARBA00002358"/>
    </source>
</evidence>
<organism evidence="4 5">
    <name type="scientific">Labrus bergylta</name>
    <name type="common">ballan wrasse</name>
    <dbReference type="NCBI Taxonomy" id="56723"/>
    <lineage>
        <taxon>Eukaryota</taxon>
        <taxon>Metazoa</taxon>
        <taxon>Chordata</taxon>
        <taxon>Craniata</taxon>
        <taxon>Vertebrata</taxon>
        <taxon>Euteleostomi</taxon>
        <taxon>Actinopterygii</taxon>
        <taxon>Neopterygii</taxon>
        <taxon>Teleostei</taxon>
        <taxon>Neoteleostei</taxon>
        <taxon>Acanthomorphata</taxon>
        <taxon>Eupercaria</taxon>
        <taxon>Labriformes</taxon>
        <taxon>Labridae</taxon>
        <taxon>Labrus</taxon>
    </lineage>
</organism>
<dbReference type="InterPro" id="IPR032745">
    <property type="entry name" value="GRIN_C"/>
</dbReference>
<dbReference type="GO" id="GO:0005886">
    <property type="term" value="C:plasma membrane"/>
    <property type="evidence" value="ECO:0007669"/>
    <property type="project" value="TreeGrafter"/>
</dbReference>
<keyword evidence="5" id="KW-1185">Reference proteome</keyword>
<dbReference type="Proteomes" id="UP000261660">
    <property type="component" value="Unplaced"/>
</dbReference>
<evidence type="ECO:0000313" key="5">
    <source>
        <dbReference type="Proteomes" id="UP000261660"/>
    </source>
</evidence>
<feature type="compositionally biased region" description="Polar residues" evidence="2">
    <location>
        <begin position="460"/>
        <end position="473"/>
    </location>
</feature>
<comment type="function">
    <text evidence="1">May be involved in neurite outgrowth.</text>
</comment>
<feature type="domain" description="G protein-regulated inducer of neurite outgrowth C-terminal" evidence="3">
    <location>
        <begin position="407"/>
        <end position="489"/>
    </location>
</feature>
<dbReference type="GO" id="GO:0031175">
    <property type="term" value="P:neuron projection development"/>
    <property type="evidence" value="ECO:0007669"/>
    <property type="project" value="TreeGrafter"/>
</dbReference>
<dbReference type="InterPro" id="IPR026646">
    <property type="entry name" value="GPRIN2-like/GPRIN3"/>
</dbReference>
<dbReference type="InParanoid" id="A0A3Q3FJ12"/>
<feature type="compositionally biased region" description="Basic and acidic residues" evidence="2">
    <location>
        <begin position="81"/>
        <end position="92"/>
    </location>
</feature>
<dbReference type="Pfam" id="PF15235">
    <property type="entry name" value="GRIN_C"/>
    <property type="match status" value="1"/>
</dbReference>
<evidence type="ECO:0000256" key="2">
    <source>
        <dbReference type="SAM" id="MobiDB-lite"/>
    </source>
</evidence>